<keyword evidence="4" id="KW-0238">DNA-binding</keyword>
<dbReference type="SUPFAM" id="SSF57756">
    <property type="entry name" value="Retrovirus zinc finger-like domains"/>
    <property type="match status" value="1"/>
</dbReference>
<evidence type="ECO:0000313" key="7">
    <source>
        <dbReference type="EMBL" id="KOM46533.1"/>
    </source>
</evidence>
<dbReference type="PANTHER" id="PTHR11361">
    <property type="entry name" value="DNA MISMATCH REPAIR PROTEIN MUTS FAMILY MEMBER"/>
    <property type="match status" value="1"/>
</dbReference>
<dbReference type="GO" id="GO:0006298">
    <property type="term" value="P:mismatch repair"/>
    <property type="evidence" value="ECO:0007669"/>
    <property type="project" value="InterPro"/>
</dbReference>
<evidence type="ECO:0000256" key="5">
    <source>
        <dbReference type="SAM" id="MobiDB-lite"/>
    </source>
</evidence>
<organism evidence="7 8">
    <name type="scientific">Phaseolus angularis</name>
    <name type="common">Azuki bean</name>
    <name type="synonym">Vigna angularis</name>
    <dbReference type="NCBI Taxonomy" id="3914"/>
    <lineage>
        <taxon>Eukaryota</taxon>
        <taxon>Viridiplantae</taxon>
        <taxon>Streptophyta</taxon>
        <taxon>Embryophyta</taxon>
        <taxon>Tracheophyta</taxon>
        <taxon>Spermatophyta</taxon>
        <taxon>Magnoliopsida</taxon>
        <taxon>eudicotyledons</taxon>
        <taxon>Gunneridae</taxon>
        <taxon>Pentapetalae</taxon>
        <taxon>rosids</taxon>
        <taxon>fabids</taxon>
        <taxon>Fabales</taxon>
        <taxon>Fabaceae</taxon>
        <taxon>Papilionoideae</taxon>
        <taxon>50 kb inversion clade</taxon>
        <taxon>NPAAA clade</taxon>
        <taxon>indigoferoid/millettioid clade</taxon>
        <taxon>Phaseoleae</taxon>
        <taxon>Vigna</taxon>
    </lineage>
</organism>
<dbReference type="Proteomes" id="UP000053144">
    <property type="component" value="Chromosome 7"/>
</dbReference>
<evidence type="ECO:0000256" key="2">
    <source>
        <dbReference type="ARBA" id="ARBA00022741"/>
    </source>
</evidence>
<dbReference type="Pfam" id="PF00488">
    <property type="entry name" value="MutS_V"/>
    <property type="match status" value="1"/>
</dbReference>
<proteinExistence type="inferred from homology"/>
<dbReference type="Gene3D" id="4.10.60.10">
    <property type="entry name" value="Zinc finger, CCHC-type"/>
    <property type="match status" value="1"/>
</dbReference>
<dbReference type="GO" id="GO:0030983">
    <property type="term" value="F:mismatched DNA binding"/>
    <property type="evidence" value="ECO:0007669"/>
    <property type="project" value="InterPro"/>
</dbReference>
<feature type="region of interest" description="Disordered" evidence="5">
    <location>
        <begin position="81"/>
        <end position="109"/>
    </location>
</feature>
<protein>
    <recommendedName>
        <fullName evidence="6">DNA mismatch repair proteins mutS family domain-containing protein</fullName>
    </recommendedName>
</protein>
<reference evidence="8" key="1">
    <citation type="journal article" date="2015" name="Proc. Natl. Acad. Sci. U.S.A.">
        <title>Genome sequencing of adzuki bean (Vigna angularis) provides insight into high starch and low fat accumulation and domestication.</title>
        <authorList>
            <person name="Yang K."/>
            <person name="Tian Z."/>
            <person name="Chen C."/>
            <person name="Luo L."/>
            <person name="Zhao B."/>
            <person name="Wang Z."/>
            <person name="Yu L."/>
            <person name="Li Y."/>
            <person name="Sun Y."/>
            <person name="Li W."/>
            <person name="Chen Y."/>
            <person name="Li Y."/>
            <person name="Zhang Y."/>
            <person name="Ai D."/>
            <person name="Zhao J."/>
            <person name="Shang C."/>
            <person name="Ma Y."/>
            <person name="Wu B."/>
            <person name="Wang M."/>
            <person name="Gao L."/>
            <person name="Sun D."/>
            <person name="Zhang P."/>
            <person name="Guo F."/>
            <person name="Wang W."/>
            <person name="Li Y."/>
            <person name="Wang J."/>
            <person name="Varshney R.K."/>
            <person name="Wang J."/>
            <person name="Ling H.Q."/>
            <person name="Wan P."/>
        </authorList>
    </citation>
    <scope>NUCLEOTIDE SEQUENCE</scope>
    <source>
        <strain evidence="8">cv. Jingnong 6</strain>
    </source>
</reference>
<comment type="similarity">
    <text evidence="1">Belongs to the DNA mismatch repair MutS family.</text>
</comment>
<dbReference type="InterPro" id="IPR000432">
    <property type="entry name" value="DNA_mismatch_repair_MutS_C"/>
</dbReference>
<dbReference type="SMART" id="SM00534">
    <property type="entry name" value="MUTSac"/>
    <property type="match status" value="1"/>
</dbReference>
<name>A0A0L9UUW0_PHAAN</name>
<feature type="region of interest" description="Disordered" evidence="5">
    <location>
        <begin position="148"/>
        <end position="169"/>
    </location>
</feature>
<evidence type="ECO:0000259" key="6">
    <source>
        <dbReference type="SMART" id="SM00534"/>
    </source>
</evidence>
<sequence length="318" mass="36150">MVVKAKDKKRGKSSPANSNVEFFKCGKYDHYAKERYSNKCFSCDKVEHFVKDCLSEYKKEETINLTEEVKEEVTLLMMARSSRAKHKRVEHLTRRPSSMKNSGRKPKSMKNLAMQLSSVDRMERHLDRSMVHLDSPIKCIESEKSLVRGMESSKKHMKSSSSSTKQGNISKSLVGSLGSSVEHVFVCTHLMDLLHGHSLTKSEQIKFYTMSILRPDDNSTYIDDIVFLYRLIPGQAHHSYGLHCALLAGVPEEIVKRAAAVLDAVSNNNHVERLCNENISAQDRQCKDAMEKLLEFDIEKGDLKLFFEDIFSPVLNAS</sequence>
<feature type="domain" description="DNA mismatch repair proteins mutS family" evidence="6">
    <location>
        <begin position="127"/>
        <end position="263"/>
    </location>
</feature>
<dbReference type="Gene3D" id="3.40.50.300">
    <property type="entry name" value="P-loop containing nucleotide triphosphate hydrolases"/>
    <property type="match status" value="1"/>
</dbReference>
<dbReference type="InterPro" id="IPR027417">
    <property type="entry name" value="P-loop_NTPase"/>
</dbReference>
<dbReference type="InterPro" id="IPR036875">
    <property type="entry name" value="Znf_CCHC_sf"/>
</dbReference>
<dbReference type="GO" id="GO:0008270">
    <property type="term" value="F:zinc ion binding"/>
    <property type="evidence" value="ECO:0007669"/>
    <property type="project" value="InterPro"/>
</dbReference>
<dbReference type="Gramene" id="KOM46533">
    <property type="protein sequence ID" value="KOM46533"/>
    <property type="gene ID" value="LR48_Vigan07g023700"/>
</dbReference>
<evidence type="ECO:0000256" key="3">
    <source>
        <dbReference type="ARBA" id="ARBA00022840"/>
    </source>
</evidence>
<dbReference type="GO" id="GO:0005634">
    <property type="term" value="C:nucleus"/>
    <property type="evidence" value="ECO:0007669"/>
    <property type="project" value="TreeGrafter"/>
</dbReference>
<dbReference type="InterPro" id="IPR045076">
    <property type="entry name" value="MutS"/>
</dbReference>
<accession>A0A0L9UUW0</accession>
<feature type="compositionally biased region" description="Low complexity" evidence="5">
    <location>
        <begin position="159"/>
        <end position="169"/>
    </location>
</feature>
<dbReference type="GO" id="GO:0140664">
    <property type="term" value="F:ATP-dependent DNA damage sensor activity"/>
    <property type="evidence" value="ECO:0007669"/>
    <property type="project" value="InterPro"/>
</dbReference>
<gene>
    <name evidence="7" type="ORF">LR48_Vigan07g023700</name>
</gene>
<keyword evidence="2" id="KW-0547">Nucleotide-binding</keyword>
<dbReference type="PANTHER" id="PTHR11361:SF20">
    <property type="entry name" value="MUTS PROTEIN HOMOLOG 5"/>
    <property type="match status" value="1"/>
</dbReference>
<dbReference type="GO" id="GO:0005524">
    <property type="term" value="F:ATP binding"/>
    <property type="evidence" value="ECO:0007669"/>
    <property type="project" value="UniProtKB-KW"/>
</dbReference>
<evidence type="ECO:0000256" key="4">
    <source>
        <dbReference type="ARBA" id="ARBA00023125"/>
    </source>
</evidence>
<dbReference type="STRING" id="3914.A0A0L9UUW0"/>
<dbReference type="EMBL" id="CM003377">
    <property type="protein sequence ID" value="KOM46533.1"/>
    <property type="molecule type" value="Genomic_DNA"/>
</dbReference>
<dbReference type="GO" id="GO:0051026">
    <property type="term" value="P:chiasma assembly"/>
    <property type="evidence" value="ECO:0007669"/>
    <property type="project" value="TreeGrafter"/>
</dbReference>
<evidence type="ECO:0000256" key="1">
    <source>
        <dbReference type="ARBA" id="ARBA00006271"/>
    </source>
</evidence>
<keyword evidence="3" id="KW-0067">ATP-binding</keyword>
<evidence type="ECO:0000313" key="8">
    <source>
        <dbReference type="Proteomes" id="UP000053144"/>
    </source>
</evidence>
<dbReference type="AlphaFoldDB" id="A0A0L9UUW0"/>